<proteinExistence type="predicted"/>
<gene>
    <name evidence="2" type="primary">gb19871</name>
    <name evidence="2" type="ORF">PR202_gb19871</name>
</gene>
<feature type="compositionally biased region" description="Basic residues" evidence="1">
    <location>
        <begin position="143"/>
        <end position="159"/>
    </location>
</feature>
<protein>
    <submittedName>
        <fullName evidence="2">Uncharacterized protein</fullName>
    </submittedName>
</protein>
<feature type="compositionally biased region" description="Low complexity" evidence="1">
    <location>
        <begin position="1"/>
        <end position="28"/>
    </location>
</feature>
<sequence>MAALILSSTRLHAAASTTASASARPAPHLLSFPTARRSRGAPLLASSASPSPVPAVAEQPFRNLPASENDGPGHGRHGLHRPVRGPRAPPPGPPRAGRGPPPQRHPRSQLPRRRGLRPGTRARRLLRRHRPVRPPRRPLPARPRPRRRLLPGQPWRRRA</sequence>
<evidence type="ECO:0000256" key="1">
    <source>
        <dbReference type="SAM" id="MobiDB-lite"/>
    </source>
</evidence>
<feature type="region of interest" description="Disordered" evidence="1">
    <location>
        <begin position="1"/>
        <end position="159"/>
    </location>
</feature>
<keyword evidence="3" id="KW-1185">Reference proteome</keyword>
<dbReference type="EMBL" id="BQKI01000082">
    <property type="protein sequence ID" value="GJN31470.1"/>
    <property type="molecule type" value="Genomic_DNA"/>
</dbReference>
<reference evidence="2" key="1">
    <citation type="journal article" date="2018" name="DNA Res.">
        <title>Multiple hybrid de novo genome assembly of finger millet, an orphan allotetraploid crop.</title>
        <authorList>
            <person name="Hatakeyama M."/>
            <person name="Aluri S."/>
            <person name="Balachadran M.T."/>
            <person name="Sivarajan S.R."/>
            <person name="Patrignani A."/>
            <person name="Gruter S."/>
            <person name="Poveda L."/>
            <person name="Shimizu-Inatsugi R."/>
            <person name="Baeten J."/>
            <person name="Francoijs K.J."/>
            <person name="Nataraja K.N."/>
            <person name="Reddy Y.A.N."/>
            <person name="Phadnis S."/>
            <person name="Ravikumar R.L."/>
            <person name="Schlapbach R."/>
            <person name="Sreeman S.M."/>
            <person name="Shimizu K.K."/>
        </authorList>
    </citation>
    <scope>NUCLEOTIDE SEQUENCE</scope>
</reference>
<feature type="compositionally biased region" description="Low complexity" evidence="1">
    <location>
        <begin position="41"/>
        <end position="57"/>
    </location>
</feature>
<reference evidence="2" key="2">
    <citation type="submission" date="2021-12" db="EMBL/GenBank/DDBJ databases">
        <title>Resequencing data analysis of finger millet.</title>
        <authorList>
            <person name="Hatakeyama M."/>
            <person name="Aluri S."/>
            <person name="Balachadran M.T."/>
            <person name="Sivarajan S.R."/>
            <person name="Poveda L."/>
            <person name="Shimizu-Inatsugi R."/>
            <person name="Schlapbach R."/>
            <person name="Sreeman S.M."/>
            <person name="Shimizu K.K."/>
        </authorList>
    </citation>
    <scope>NUCLEOTIDE SEQUENCE</scope>
</reference>
<feature type="compositionally biased region" description="Basic residues" evidence="1">
    <location>
        <begin position="74"/>
        <end position="84"/>
    </location>
</feature>
<feature type="compositionally biased region" description="Basic residues" evidence="1">
    <location>
        <begin position="104"/>
        <end position="136"/>
    </location>
</feature>
<accession>A0AAV5FB00</accession>
<feature type="compositionally biased region" description="Pro residues" evidence="1">
    <location>
        <begin position="87"/>
        <end position="103"/>
    </location>
</feature>
<dbReference type="Proteomes" id="UP001054889">
    <property type="component" value="Unassembled WGS sequence"/>
</dbReference>
<comment type="caution">
    <text evidence="2">The sequence shown here is derived from an EMBL/GenBank/DDBJ whole genome shotgun (WGS) entry which is preliminary data.</text>
</comment>
<dbReference type="AlphaFoldDB" id="A0AAV5FB00"/>
<evidence type="ECO:0000313" key="2">
    <source>
        <dbReference type="EMBL" id="GJN31470.1"/>
    </source>
</evidence>
<evidence type="ECO:0000313" key="3">
    <source>
        <dbReference type="Proteomes" id="UP001054889"/>
    </source>
</evidence>
<organism evidence="2 3">
    <name type="scientific">Eleusine coracana subsp. coracana</name>
    <dbReference type="NCBI Taxonomy" id="191504"/>
    <lineage>
        <taxon>Eukaryota</taxon>
        <taxon>Viridiplantae</taxon>
        <taxon>Streptophyta</taxon>
        <taxon>Embryophyta</taxon>
        <taxon>Tracheophyta</taxon>
        <taxon>Spermatophyta</taxon>
        <taxon>Magnoliopsida</taxon>
        <taxon>Liliopsida</taxon>
        <taxon>Poales</taxon>
        <taxon>Poaceae</taxon>
        <taxon>PACMAD clade</taxon>
        <taxon>Chloridoideae</taxon>
        <taxon>Cynodonteae</taxon>
        <taxon>Eleusininae</taxon>
        <taxon>Eleusine</taxon>
    </lineage>
</organism>
<name>A0AAV5FB00_ELECO</name>